<comment type="caution">
    <text evidence="9">The sequence shown here is derived from an EMBL/GenBank/DDBJ whole genome shotgun (WGS) entry which is preliminary data.</text>
</comment>
<feature type="domain" description="C2H2-type" evidence="8">
    <location>
        <begin position="46"/>
        <end position="73"/>
    </location>
</feature>
<feature type="domain" description="C2H2-type" evidence="8">
    <location>
        <begin position="579"/>
        <end position="606"/>
    </location>
</feature>
<dbReference type="OrthoDB" id="8117402at2759"/>
<sequence>MLESSSANEMKDDTGERRFKCQICSKSYRHAGSLINHKHSHQTGIYHCSICRKHYPHLAALRSHLRIHKAKPSMLPLSSEGDWLSPEPLTLEGQQGDLHMQYLEDDDGSMPGLSQDFGEGSHVNIDNSHSNGLDEFEIREPVVSALPQDRLRHMTQGEPQVERHMCADCGKTYADIAGIKSHICPHRHQQQETISNGFLGDIPFQDPGKKALLEDEGNEMGSRGHCRGPDFQENAYETINSDGEANKDDEEDDGEKRFYNLLALKSHQRTHFDVKRHKCEVCGKAFKIQKQLVNHQRIHEGNRARVQELSQQLQTMPKNGTVSERNDMPMVIANMDEKSNSTQNNSRSRGQRSCNRCGETHSCKKACPIVRTQMEPQVEVKSEEEETNECRPYACDQCGRTYRHAGSLVNHKNSHKTGEYYCAVCNNTYSNQLAMKNHLRIHFAVKKHTCQVCGKAFRGQKQLSSHAHSHLRKKAPTTAGKGEGNRRVKAFQGKSGLKRHRCQKNQEGRKKSTVIREEGGERRFTCEQCGRSYRHAGSLLNHKKTHTTGIYHCTICLKTFSNLLALKNHRRIHSEVRRHCCPDCGKTFRVSSHLRSHRRVHSKERPISCTPAQRIYPSSSFRQQQELHHQTKQLPMQQADFEGGEIEEDWSSGLDLALMHAQGLDPNGLPDLAPALSCLDNSHLTELQEQQTTSYGANSKKEKVHVCEHCGRTYRHAGSLLNHKNSHKTGCFFCSACQKEFSNLMALKNHQRIHTEPKRYQCPDCGKAFRVSTQLICHRRIHTKEKPFSCPQCDKRFSSKSNLRHHQKVHQSQQNFESSLDMGANSLLGLSMNAFL</sequence>
<evidence type="ECO:0000256" key="6">
    <source>
        <dbReference type="PROSITE-ProRule" id="PRU00042"/>
    </source>
</evidence>
<feature type="compositionally biased region" description="Polar residues" evidence="7">
    <location>
        <begin position="340"/>
        <end position="354"/>
    </location>
</feature>
<accession>A0A8T3DMK4</accession>
<dbReference type="EMBL" id="JAERUA010000008">
    <property type="protein sequence ID" value="KAI1896577.1"/>
    <property type="molecule type" value="Genomic_DNA"/>
</dbReference>
<dbReference type="PANTHER" id="PTHR24384">
    <property type="entry name" value="FINGER PUTATIVE TRANSCRIPTION FACTOR FAMILY-RELATED"/>
    <property type="match status" value="1"/>
</dbReference>
<dbReference type="PANTHER" id="PTHR24384:SF218">
    <property type="entry name" value="ZINC FINGER PROTEIN 502"/>
    <property type="match status" value="1"/>
</dbReference>
<evidence type="ECO:0000256" key="7">
    <source>
        <dbReference type="SAM" id="MobiDB-lite"/>
    </source>
</evidence>
<feature type="region of interest" description="Disordered" evidence="7">
    <location>
        <begin position="337"/>
        <end position="357"/>
    </location>
</feature>
<dbReference type="FunFam" id="3.30.160.60:FF:000729">
    <property type="entry name" value="Zinc finger protein 646"/>
    <property type="match status" value="2"/>
</dbReference>
<keyword evidence="5" id="KW-0862">Zinc</keyword>
<evidence type="ECO:0000256" key="5">
    <source>
        <dbReference type="ARBA" id="ARBA00022833"/>
    </source>
</evidence>
<gene>
    <name evidence="9" type="ORF">AGOR_G00096200</name>
</gene>
<dbReference type="Pfam" id="PF00096">
    <property type="entry name" value="zf-C2H2"/>
    <property type="match status" value="8"/>
</dbReference>
<feature type="domain" description="C2H2-type" evidence="8">
    <location>
        <begin position="732"/>
        <end position="759"/>
    </location>
</feature>
<feature type="domain" description="C2H2-type" evidence="8">
    <location>
        <begin position="760"/>
        <end position="787"/>
    </location>
</feature>
<keyword evidence="4 6" id="KW-0863">Zinc-finger</keyword>
<dbReference type="PROSITE" id="PS00028">
    <property type="entry name" value="ZINC_FINGER_C2H2_1"/>
    <property type="match status" value="14"/>
</dbReference>
<feature type="domain" description="C2H2-type" evidence="8">
    <location>
        <begin position="524"/>
        <end position="547"/>
    </location>
</feature>
<name>A0A8T3DMK4_9TELE</name>
<feature type="domain" description="C2H2-type" evidence="8">
    <location>
        <begin position="551"/>
        <end position="578"/>
    </location>
</feature>
<evidence type="ECO:0000259" key="8">
    <source>
        <dbReference type="PROSITE" id="PS50157"/>
    </source>
</evidence>
<dbReference type="PROSITE" id="PS50157">
    <property type="entry name" value="ZINC_FINGER_C2H2_2"/>
    <property type="match status" value="14"/>
</dbReference>
<dbReference type="Pfam" id="PF12874">
    <property type="entry name" value="zf-met"/>
    <property type="match status" value="2"/>
</dbReference>
<dbReference type="GO" id="GO:0000981">
    <property type="term" value="F:DNA-binding transcription factor activity, RNA polymerase II-specific"/>
    <property type="evidence" value="ECO:0007669"/>
    <property type="project" value="TreeGrafter"/>
</dbReference>
<dbReference type="InterPro" id="IPR050752">
    <property type="entry name" value="C2H2-ZF_domain"/>
</dbReference>
<dbReference type="AlphaFoldDB" id="A0A8T3DMK4"/>
<proteinExistence type="inferred from homology"/>
<dbReference type="GO" id="GO:0008270">
    <property type="term" value="F:zinc ion binding"/>
    <property type="evidence" value="ECO:0007669"/>
    <property type="project" value="UniProtKB-KW"/>
</dbReference>
<keyword evidence="3" id="KW-0677">Repeat</keyword>
<keyword evidence="10" id="KW-1185">Reference proteome</keyword>
<reference evidence="9" key="1">
    <citation type="submission" date="2021-01" db="EMBL/GenBank/DDBJ databases">
        <authorList>
            <person name="Zahm M."/>
            <person name="Roques C."/>
            <person name="Cabau C."/>
            <person name="Klopp C."/>
            <person name="Donnadieu C."/>
            <person name="Jouanno E."/>
            <person name="Lampietro C."/>
            <person name="Louis A."/>
            <person name="Herpin A."/>
            <person name="Echchiki A."/>
            <person name="Berthelot C."/>
            <person name="Parey E."/>
            <person name="Roest-Crollius H."/>
            <person name="Braasch I."/>
            <person name="Postlethwait J."/>
            <person name="Bobe J."/>
            <person name="Montfort J."/>
            <person name="Bouchez O."/>
            <person name="Begum T."/>
            <person name="Mejri S."/>
            <person name="Adams A."/>
            <person name="Chen W.-J."/>
            <person name="Guiguen Y."/>
        </authorList>
    </citation>
    <scope>NUCLEOTIDE SEQUENCE</scope>
    <source>
        <tissue evidence="9">Blood</tissue>
    </source>
</reference>
<feature type="domain" description="C2H2-type" evidence="8">
    <location>
        <begin position="788"/>
        <end position="815"/>
    </location>
</feature>
<evidence type="ECO:0000256" key="1">
    <source>
        <dbReference type="ARBA" id="ARBA00006991"/>
    </source>
</evidence>
<feature type="domain" description="C2H2-type" evidence="8">
    <location>
        <begin position="420"/>
        <end position="447"/>
    </location>
</feature>
<organism evidence="9 10">
    <name type="scientific">Albula goreensis</name>
    <dbReference type="NCBI Taxonomy" id="1534307"/>
    <lineage>
        <taxon>Eukaryota</taxon>
        <taxon>Metazoa</taxon>
        <taxon>Chordata</taxon>
        <taxon>Craniata</taxon>
        <taxon>Vertebrata</taxon>
        <taxon>Euteleostomi</taxon>
        <taxon>Actinopterygii</taxon>
        <taxon>Neopterygii</taxon>
        <taxon>Teleostei</taxon>
        <taxon>Albuliformes</taxon>
        <taxon>Albulidae</taxon>
        <taxon>Albula</taxon>
    </lineage>
</organism>
<evidence type="ECO:0000313" key="9">
    <source>
        <dbReference type="EMBL" id="KAI1896577.1"/>
    </source>
</evidence>
<comment type="similarity">
    <text evidence="1">Belongs to the krueppel C2H2-type zinc-finger protein family.</text>
</comment>
<dbReference type="InterPro" id="IPR036236">
    <property type="entry name" value="Znf_C2H2_sf"/>
</dbReference>
<feature type="domain" description="C2H2-type" evidence="8">
    <location>
        <begin position="19"/>
        <end position="41"/>
    </location>
</feature>
<dbReference type="Proteomes" id="UP000829720">
    <property type="component" value="Unassembled WGS sequence"/>
</dbReference>
<feature type="domain" description="C2H2-type" evidence="8">
    <location>
        <begin position="705"/>
        <end position="727"/>
    </location>
</feature>
<feature type="domain" description="C2H2-type" evidence="8">
    <location>
        <begin position="164"/>
        <end position="191"/>
    </location>
</feature>
<protein>
    <recommendedName>
        <fullName evidence="8">C2H2-type domain-containing protein</fullName>
    </recommendedName>
</protein>
<evidence type="ECO:0000256" key="4">
    <source>
        <dbReference type="ARBA" id="ARBA00022771"/>
    </source>
</evidence>
<dbReference type="GO" id="GO:0000978">
    <property type="term" value="F:RNA polymerase II cis-regulatory region sequence-specific DNA binding"/>
    <property type="evidence" value="ECO:0007669"/>
    <property type="project" value="TreeGrafter"/>
</dbReference>
<evidence type="ECO:0000256" key="3">
    <source>
        <dbReference type="ARBA" id="ARBA00022737"/>
    </source>
</evidence>
<dbReference type="InterPro" id="IPR013087">
    <property type="entry name" value="Znf_C2H2_type"/>
</dbReference>
<evidence type="ECO:0000256" key="2">
    <source>
        <dbReference type="ARBA" id="ARBA00022723"/>
    </source>
</evidence>
<dbReference type="FunFam" id="3.30.160.60:FF:001345">
    <property type="entry name" value="zinc finger protein 646"/>
    <property type="match status" value="4"/>
</dbReference>
<keyword evidence="2" id="KW-0479">Metal-binding</keyword>
<feature type="compositionally biased region" description="Basic and acidic residues" evidence="7">
    <location>
        <begin position="504"/>
        <end position="516"/>
    </location>
</feature>
<feature type="domain" description="C2H2-type" evidence="8">
    <location>
        <begin position="393"/>
        <end position="415"/>
    </location>
</feature>
<dbReference type="Gene3D" id="3.30.160.60">
    <property type="entry name" value="Classic Zinc Finger"/>
    <property type="match status" value="10"/>
</dbReference>
<dbReference type="Pfam" id="PF13912">
    <property type="entry name" value="zf-C2H2_6"/>
    <property type="match status" value="1"/>
</dbReference>
<evidence type="ECO:0000313" key="10">
    <source>
        <dbReference type="Proteomes" id="UP000829720"/>
    </source>
</evidence>
<dbReference type="SMART" id="SM00355">
    <property type="entry name" value="ZnF_C2H2"/>
    <property type="match status" value="14"/>
</dbReference>
<dbReference type="FunFam" id="3.30.160.60:FF:000414">
    <property type="entry name" value="Zinc finger protein 398"/>
    <property type="match status" value="1"/>
</dbReference>
<feature type="region of interest" description="Disordered" evidence="7">
    <location>
        <begin position="463"/>
        <end position="516"/>
    </location>
</feature>
<dbReference type="SUPFAM" id="SSF57667">
    <property type="entry name" value="beta-beta-alpha zinc fingers"/>
    <property type="match status" value="9"/>
</dbReference>
<feature type="domain" description="C2H2-type" evidence="8">
    <location>
        <begin position="448"/>
        <end position="475"/>
    </location>
</feature>
<feature type="domain" description="C2H2-type" evidence="8">
    <location>
        <begin position="277"/>
        <end position="304"/>
    </location>
</feature>